<keyword evidence="9" id="KW-0808">Transferase</keyword>
<evidence type="ECO:0000313" key="10">
    <source>
        <dbReference type="Proteomes" id="UP000193355"/>
    </source>
</evidence>
<keyword evidence="4 7" id="KW-0067">ATP-binding</keyword>
<evidence type="ECO:0000256" key="1">
    <source>
        <dbReference type="ARBA" id="ARBA00008069"/>
    </source>
</evidence>
<name>A0A1X7JGR0_9BACT</name>
<evidence type="ECO:0000256" key="3">
    <source>
        <dbReference type="ARBA" id="ARBA00022741"/>
    </source>
</evidence>
<dbReference type="HAMAP" id="MF_00120">
    <property type="entry name" value="GatA"/>
    <property type="match status" value="1"/>
</dbReference>
<feature type="active site" description="Acyl-ester intermediate" evidence="7">
    <location>
        <position position="177"/>
    </location>
</feature>
<keyword evidence="10" id="KW-1185">Reference proteome</keyword>
<dbReference type="GO" id="GO:0030956">
    <property type="term" value="C:glutamyl-tRNA(Gln) amidotransferase complex"/>
    <property type="evidence" value="ECO:0007669"/>
    <property type="project" value="InterPro"/>
</dbReference>
<dbReference type="SUPFAM" id="SSF75304">
    <property type="entry name" value="Amidase signature (AS) enzymes"/>
    <property type="match status" value="1"/>
</dbReference>
<dbReference type="Gene3D" id="3.90.1300.10">
    <property type="entry name" value="Amidase signature (AS) domain"/>
    <property type="match status" value="1"/>
</dbReference>
<reference evidence="10" key="1">
    <citation type="submission" date="2017-04" db="EMBL/GenBank/DDBJ databases">
        <authorList>
            <person name="Varghese N."/>
            <person name="Submissions S."/>
        </authorList>
    </citation>
    <scope>NUCLEOTIDE SEQUENCE [LARGE SCALE GENOMIC DNA]</scope>
    <source>
        <strain evidence="10">USBA 82</strain>
    </source>
</reference>
<dbReference type="GO" id="GO:0050567">
    <property type="term" value="F:glutaminyl-tRNA synthase (glutamine-hydrolyzing) activity"/>
    <property type="evidence" value="ECO:0007669"/>
    <property type="project" value="UniProtKB-UniRule"/>
</dbReference>
<gene>
    <name evidence="7" type="primary">gatA</name>
    <name evidence="9" type="ORF">SAMN06275492_11233</name>
</gene>
<keyword evidence="3 7" id="KW-0547">Nucleotide-binding</keyword>
<dbReference type="EC" id="6.3.5.7" evidence="7"/>
<evidence type="ECO:0000256" key="2">
    <source>
        <dbReference type="ARBA" id="ARBA00022598"/>
    </source>
</evidence>
<keyword evidence="2 7" id="KW-0436">Ligase</keyword>
<dbReference type="InterPro" id="IPR023631">
    <property type="entry name" value="Amidase_dom"/>
</dbReference>
<dbReference type="PIRSF" id="PIRSF001221">
    <property type="entry name" value="Amidase_fungi"/>
    <property type="match status" value="1"/>
</dbReference>
<comment type="function">
    <text evidence="7">Allows the formation of correctly charged Gln-tRNA(Gln) through the transamidation of misacylated Glu-tRNA(Gln) in organisms which lack glutaminyl-tRNA synthetase. The reaction takes place in the presence of glutamine and ATP through an activated gamma-phospho-Glu-tRNA(Gln).</text>
</comment>
<comment type="similarity">
    <text evidence="1 7">Belongs to the amidase family. GatA subfamily.</text>
</comment>
<dbReference type="AlphaFoldDB" id="A0A1X7JGR0"/>
<dbReference type="PROSITE" id="PS00571">
    <property type="entry name" value="AMIDASES"/>
    <property type="match status" value="1"/>
</dbReference>
<dbReference type="InterPro" id="IPR020556">
    <property type="entry name" value="Amidase_CS"/>
</dbReference>
<accession>A0A1X7JGR0</accession>
<proteinExistence type="inferred from homology"/>
<dbReference type="PANTHER" id="PTHR11895:SF151">
    <property type="entry name" value="GLUTAMYL-TRNA(GLN) AMIDOTRANSFERASE SUBUNIT A"/>
    <property type="match status" value="1"/>
</dbReference>
<dbReference type="GO" id="GO:0005524">
    <property type="term" value="F:ATP binding"/>
    <property type="evidence" value="ECO:0007669"/>
    <property type="project" value="UniProtKB-KW"/>
</dbReference>
<evidence type="ECO:0000256" key="4">
    <source>
        <dbReference type="ARBA" id="ARBA00022840"/>
    </source>
</evidence>
<feature type="active site" description="Charge relay system" evidence="7">
    <location>
        <position position="153"/>
    </location>
</feature>
<comment type="subunit">
    <text evidence="7">Heterotrimer of A, B and C subunits.</text>
</comment>
<evidence type="ECO:0000256" key="7">
    <source>
        <dbReference type="HAMAP-Rule" id="MF_00120"/>
    </source>
</evidence>
<organism evidence="9 10">
    <name type="scientific">Dethiosulfovibrio salsuginis</name>
    <dbReference type="NCBI Taxonomy" id="561720"/>
    <lineage>
        <taxon>Bacteria</taxon>
        <taxon>Thermotogati</taxon>
        <taxon>Synergistota</taxon>
        <taxon>Synergistia</taxon>
        <taxon>Synergistales</taxon>
        <taxon>Dethiosulfovibrionaceae</taxon>
        <taxon>Dethiosulfovibrio</taxon>
    </lineage>
</organism>
<dbReference type="InterPro" id="IPR000120">
    <property type="entry name" value="Amidase"/>
</dbReference>
<protein>
    <recommendedName>
        <fullName evidence="7">Glutamyl-tRNA(Gln) amidotransferase subunit A</fullName>
        <shortName evidence="7">Glu-ADT subunit A</shortName>
        <ecNumber evidence="7">6.3.5.7</ecNumber>
    </recommendedName>
</protein>
<dbReference type="InterPro" id="IPR004412">
    <property type="entry name" value="GatA"/>
</dbReference>
<evidence type="ECO:0000256" key="6">
    <source>
        <dbReference type="ARBA" id="ARBA00047407"/>
    </source>
</evidence>
<dbReference type="InterPro" id="IPR036928">
    <property type="entry name" value="AS_sf"/>
</dbReference>
<feature type="active site" description="Charge relay system" evidence="7">
    <location>
        <position position="78"/>
    </location>
</feature>
<dbReference type="Pfam" id="PF01425">
    <property type="entry name" value="Amidase"/>
    <property type="match status" value="1"/>
</dbReference>
<sequence>MLYRLSACEIAKGIKEGQFSCLEVVESCLGRIDEVEPDVHAMISTWRDQAIARAKELDSRLASGEDIGPMGGVPIILKDNMCTSGQPTTCASRILKGWMPPYDATVVELLNDGGAIVLGKANLDEFAMGGSTENSAFGVTANPWDLERVPGGSSGGSAAAVAAGYVPISLGSDTGGSIRQPASFCGIYGLKPTYGRVSRYGLVAFASSLDQIGPFARTVEDLARIMEVIGVPDHKDSTSQDVARFDFSSALRRSDLKGKKIGVIEEIESYDYDPRVKNALKETVQACRDEGAEIVSISLKAAIEYGMASYYILAPAEASSNLARYDGVRYGHSSKEADSVVDLYLKTRREGFGDEVKRRILTGTYVLSAGFYDAYYLKAQKVRKAIKEEFARAFEQVDSIVLPASPTPAFKIGELVDDPMAMYMADVFTIPVNMAGLPGLSMNVGFSKEGLPLGVQFIGPRWGEEELIGTAAVMERRFGKAKIAREVV</sequence>
<dbReference type="STRING" id="561720.SAMN06275492_11233"/>
<keyword evidence="5 7" id="KW-0648">Protein biosynthesis</keyword>
<evidence type="ECO:0000259" key="8">
    <source>
        <dbReference type="Pfam" id="PF01425"/>
    </source>
</evidence>
<comment type="catalytic activity">
    <reaction evidence="6 7">
        <text>L-glutamyl-tRNA(Gln) + L-glutamine + ATP + H2O = L-glutaminyl-tRNA(Gln) + L-glutamate + ADP + phosphate + H(+)</text>
        <dbReference type="Rhea" id="RHEA:17521"/>
        <dbReference type="Rhea" id="RHEA-COMP:9681"/>
        <dbReference type="Rhea" id="RHEA-COMP:9684"/>
        <dbReference type="ChEBI" id="CHEBI:15377"/>
        <dbReference type="ChEBI" id="CHEBI:15378"/>
        <dbReference type="ChEBI" id="CHEBI:29985"/>
        <dbReference type="ChEBI" id="CHEBI:30616"/>
        <dbReference type="ChEBI" id="CHEBI:43474"/>
        <dbReference type="ChEBI" id="CHEBI:58359"/>
        <dbReference type="ChEBI" id="CHEBI:78520"/>
        <dbReference type="ChEBI" id="CHEBI:78521"/>
        <dbReference type="ChEBI" id="CHEBI:456216"/>
        <dbReference type="EC" id="6.3.5.7"/>
    </reaction>
</comment>
<dbReference type="GO" id="GO:0016740">
    <property type="term" value="F:transferase activity"/>
    <property type="evidence" value="ECO:0007669"/>
    <property type="project" value="UniProtKB-KW"/>
</dbReference>
<evidence type="ECO:0000256" key="5">
    <source>
        <dbReference type="ARBA" id="ARBA00022917"/>
    </source>
</evidence>
<dbReference type="Proteomes" id="UP000193355">
    <property type="component" value="Unassembled WGS sequence"/>
</dbReference>
<dbReference type="GO" id="GO:0006412">
    <property type="term" value="P:translation"/>
    <property type="evidence" value="ECO:0007669"/>
    <property type="project" value="UniProtKB-UniRule"/>
</dbReference>
<dbReference type="EMBL" id="FXBB01000012">
    <property type="protein sequence ID" value="SMG27223.1"/>
    <property type="molecule type" value="Genomic_DNA"/>
</dbReference>
<evidence type="ECO:0000313" key="9">
    <source>
        <dbReference type="EMBL" id="SMG27223.1"/>
    </source>
</evidence>
<dbReference type="PANTHER" id="PTHR11895">
    <property type="entry name" value="TRANSAMIDASE"/>
    <property type="match status" value="1"/>
</dbReference>
<feature type="domain" description="Amidase" evidence="8">
    <location>
        <begin position="23"/>
        <end position="467"/>
    </location>
</feature>
<dbReference type="OrthoDB" id="9811471at2"/>
<dbReference type="NCBIfam" id="TIGR00132">
    <property type="entry name" value="gatA"/>
    <property type="match status" value="1"/>
</dbReference>